<sequence length="49" mass="5276">MTKLIVKLKIALAVLGIISMSVDIVVNLKGVRVFEGTTSVDNLISLFES</sequence>
<evidence type="ECO:0000313" key="1">
    <source>
        <dbReference type="EMBL" id="MCP9601182.1"/>
    </source>
</evidence>
<gene>
    <name evidence="1" type="ORF">NNC55_14735</name>
</gene>
<evidence type="ECO:0000313" key="2">
    <source>
        <dbReference type="Proteomes" id="UP001204486"/>
    </source>
</evidence>
<proteinExistence type="predicted"/>
<dbReference type="Proteomes" id="UP001204486">
    <property type="component" value="Unassembled WGS sequence"/>
</dbReference>
<dbReference type="AlphaFoldDB" id="A0AAW5IVV0"/>
<name>A0AAW5IVV0_9BACT</name>
<dbReference type="RefSeq" id="WP_154480197.1">
    <property type="nucleotide sequence ID" value="NZ_JANDWK010000068.1"/>
</dbReference>
<dbReference type="EMBL" id="JANDWN010000068">
    <property type="protein sequence ID" value="MCP9601182.1"/>
    <property type="molecule type" value="Genomic_DNA"/>
</dbReference>
<protein>
    <submittedName>
        <fullName evidence="1">Uncharacterized protein</fullName>
    </submittedName>
</protein>
<accession>A0AAW5IVV0</accession>
<organism evidence="1 2">
    <name type="scientific">Segatella copri</name>
    <dbReference type="NCBI Taxonomy" id="165179"/>
    <lineage>
        <taxon>Bacteria</taxon>
        <taxon>Pseudomonadati</taxon>
        <taxon>Bacteroidota</taxon>
        <taxon>Bacteroidia</taxon>
        <taxon>Bacteroidales</taxon>
        <taxon>Prevotellaceae</taxon>
        <taxon>Segatella</taxon>
    </lineage>
</organism>
<reference evidence="1" key="1">
    <citation type="submission" date="2022-07" db="EMBL/GenBank/DDBJ databases">
        <title>Prevotella copri.</title>
        <authorList>
            <person name="Yang C."/>
        </authorList>
    </citation>
    <scope>NUCLEOTIDE SEQUENCE</scope>
    <source>
        <strain evidence="1">HF1476</strain>
    </source>
</reference>
<comment type="caution">
    <text evidence="1">The sequence shown here is derived from an EMBL/GenBank/DDBJ whole genome shotgun (WGS) entry which is preliminary data.</text>
</comment>